<evidence type="ECO:0000313" key="12">
    <source>
        <dbReference type="EMBL" id="KDR21121.1"/>
    </source>
</evidence>
<feature type="region of interest" description="Disordered" evidence="11">
    <location>
        <begin position="364"/>
        <end position="387"/>
    </location>
</feature>
<dbReference type="GO" id="GO:0000076">
    <property type="term" value="P:DNA replication checkpoint signaling"/>
    <property type="evidence" value="ECO:0007669"/>
    <property type="project" value="TreeGrafter"/>
</dbReference>
<accession>A0A067RBB5</accession>
<dbReference type="GO" id="GO:0030896">
    <property type="term" value="C:checkpoint clamp complex"/>
    <property type="evidence" value="ECO:0007669"/>
    <property type="project" value="UniProtKB-UniRule"/>
</dbReference>
<dbReference type="PIRSF" id="PIRSF009303">
    <property type="entry name" value="Cell_cycle_RAD9"/>
    <property type="match status" value="1"/>
</dbReference>
<keyword evidence="4" id="KW-0540">Nuclease</keyword>
<keyword evidence="8" id="KW-0539">Nucleus</keyword>
<dbReference type="InterPro" id="IPR007268">
    <property type="entry name" value="Rad9/Ddc1"/>
</dbReference>
<comment type="similarity">
    <text evidence="2 10">Belongs to the rad9 family.</text>
</comment>
<evidence type="ECO:0000256" key="3">
    <source>
        <dbReference type="ARBA" id="ARBA00022553"/>
    </source>
</evidence>
<evidence type="ECO:0000256" key="7">
    <source>
        <dbReference type="ARBA" id="ARBA00022839"/>
    </source>
</evidence>
<dbReference type="STRING" id="136037.A0A067RBB5"/>
<evidence type="ECO:0000256" key="9">
    <source>
        <dbReference type="ARBA" id="ARBA00059283"/>
    </source>
</evidence>
<evidence type="ECO:0000256" key="4">
    <source>
        <dbReference type="ARBA" id="ARBA00022722"/>
    </source>
</evidence>
<dbReference type="GO" id="GO:0006281">
    <property type="term" value="P:DNA repair"/>
    <property type="evidence" value="ECO:0007669"/>
    <property type="project" value="UniProtKB-UniRule"/>
</dbReference>
<proteinExistence type="inferred from homology"/>
<dbReference type="InterPro" id="IPR026584">
    <property type="entry name" value="Rad9"/>
</dbReference>
<dbReference type="EMBL" id="KK852571">
    <property type="protein sequence ID" value="KDR21121.1"/>
    <property type="molecule type" value="Genomic_DNA"/>
</dbReference>
<dbReference type="Proteomes" id="UP000027135">
    <property type="component" value="Unassembled WGS sequence"/>
</dbReference>
<comment type="subcellular location">
    <subcellularLocation>
        <location evidence="1">Nucleus</location>
    </subcellularLocation>
</comment>
<name>A0A067RBB5_ZOONE</name>
<dbReference type="FunFam" id="3.70.10.10:FF:000005">
    <property type="entry name" value="Cell cycle checkpoint control protein"/>
    <property type="match status" value="1"/>
</dbReference>
<keyword evidence="5" id="KW-0227">DNA damage</keyword>
<dbReference type="SUPFAM" id="SSF55979">
    <property type="entry name" value="DNA clamp"/>
    <property type="match status" value="1"/>
</dbReference>
<dbReference type="InterPro" id="IPR046938">
    <property type="entry name" value="DNA_clamp_sf"/>
</dbReference>
<dbReference type="OMA" id="FEVFDMP"/>
<comment type="function">
    <text evidence="9">Component of the 9-1-1 cell-cycle checkpoint response complex that plays a major role in DNA repair. The 9-1-1 complex is recruited to DNA lesion upon damage by the RAD17-replication factor C (RFC) clamp loader complex. Acts then as a sliding clamp platform on DNA for several proteins involved in long-patch base excision repair (LP-BER). The 9-1-1 complex stimulates DNA polymerase beta (POLB) activity by increasing its affinity for the 3'-OH end of the primer-template and stabilizes POLB to those sites where LP-BER proceeds; endonuclease FEN1 cleavage activity on substrates with double, nick, or gap flaps of distinct sequences and lengths; and DNA ligase I (LIG1) on long-patch base excision repair substrates. The 9-1-1 complex is necessary for the recruitment of RHNO1 to sites of double-stranded breaks (DSB) occurring during the S phase. RAD9A possesses 3'-&gt;5' double stranded DNA exonuclease activity.</text>
</comment>
<dbReference type="Gene3D" id="3.70.10.10">
    <property type="match status" value="1"/>
</dbReference>
<dbReference type="eggNOG" id="KOG2810">
    <property type="taxonomic scope" value="Eukaryota"/>
</dbReference>
<dbReference type="GO" id="GO:0031573">
    <property type="term" value="P:mitotic intra-S DNA damage checkpoint signaling"/>
    <property type="evidence" value="ECO:0007669"/>
    <property type="project" value="TreeGrafter"/>
</dbReference>
<gene>
    <name evidence="12" type="ORF">L798_01129</name>
</gene>
<evidence type="ECO:0000313" key="13">
    <source>
        <dbReference type="Proteomes" id="UP000027135"/>
    </source>
</evidence>
<protein>
    <recommendedName>
        <fullName evidence="10">Cell cycle checkpoint control protein</fullName>
    </recommendedName>
</protein>
<evidence type="ECO:0000256" key="5">
    <source>
        <dbReference type="ARBA" id="ARBA00022763"/>
    </source>
</evidence>
<dbReference type="PANTHER" id="PTHR15237">
    <property type="entry name" value="DNA REPAIR PROTEIN RAD9"/>
    <property type="match status" value="1"/>
</dbReference>
<dbReference type="AlphaFoldDB" id="A0A067RBB5"/>
<feature type="region of interest" description="Disordered" evidence="11">
    <location>
        <begin position="317"/>
        <end position="349"/>
    </location>
</feature>
<keyword evidence="7" id="KW-0269">Exonuclease</keyword>
<dbReference type="InParanoid" id="A0A067RBB5"/>
<dbReference type="GO" id="GO:0004527">
    <property type="term" value="F:exonuclease activity"/>
    <property type="evidence" value="ECO:0007669"/>
    <property type="project" value="UniProtKB-KW"/>
</dbReference>
<evidence type="ECO:0000256" key="2">
    <source>
        <dbReference type="ARBA" id="ARBA00008494"/>
    </source>
</evidence>
<sequence length="428" mass="47727">MKCVIPGPNVKVLARAIHALCRIGDELYVEPEPAKLSFRAVSASKSAYASFSFSESFFSYYNYEQTKSQEEDVTCKVSMKSCVAVFRSPTHLDKQVEACQIRLEPDGVKLIFEFHCHHGIIKTHYLPIIECETLEAVYSKDMVPNRLVVQPKLLTFAVMNFQANTLELTLVVTPQKMQLRNYAEDENEMKKTVRTELCLEPGEFDHYSIGVDTSVTFCLREFRALLLFAEAVNLPVAASFETGGRPIVFVVKNAPTFESNFVFATLMPMANNQLNTSQQSYETVPHTSRAKTGTSTKNCDTAHTACKRILSPIHATENSIHTPAAVSGPSRRCNSSKEHGSQSMTENVSELLPRLRMQEDCVQDNGNTRDAENTAGEDAVPGTPPLPAAKKARYIFSRCFEATFNSQMLPGYDEVLAEDSDDESNKRT</sequence>
<evidence type="ECO:0000256" key="10">
    <source>
        <dbReference type="PIRNR" id="PIRNR009303"/>
    </source>
</evidence>
<dbReference type="PANTHER" id="PTHR15237:SF0">
    <property type="entry name" value="CELL CYCLE CHECKPOINT CONTROL PROTEIN"/>
    <property type="match status" value="1"/>
</dbReference>
<organism evidence="12 13">
    <name type="scientific">Zootermopsis nevadensis</name>
    <name type="common">Dampwood termite</name>
    <dbReference type="NCBI Taxonomy" id="136037"/>
    <lineage>
        <taxon>Eukaryota</taxon>
        <taxon>Metazoa</taxon>
        <taxon>Ecdysozoa</taxon>
        <taxon>Arthropoda</taxon>
        <taxon>Hexapoda</taxon>
        <taxon>Insecta</taxon>
        <taxon>Pterygota</taxon>
        <taxon>Neoptera</taxon>
        <taxon>Polyneoptera</taxon>
        <taxon>Dictyoptera</taxon>
        <taxon>Blattodea</taxon>
        <taxon>Blattoidea</taxon>
        <taxon>Termitoidae</taxon>
        <taxon>Termopsidae</taxon>
        <taxon>Zootermopsis</taxon>
    </lineage>
</organism>
<evidence type="ECO:0000256" key="1">
    <source>
        <dbReference type="ARBA" id="ARBA00004123"/>
    </source>
</evidence>
<dbReference type="Pfam" id="PF04139">
    <property type="entry name" value="Rad9"/>
    <property type="match status" value="1"/>
</dbReference>
<evidence type="ECO:0000256" key="6">
    <source>
        <dbReference type="ARBA" id="ARBA00022801"/>
    </source>
</evidence>
<dbReference type="GO" id="GO:0071479">
    <property type="term" value="P:cellular response to ionizing radiation"/>
    <property type="evidence" value="ECO:0007669"/>
    <property type="project" value="TreeGrafter"/>
</dbReference>
<evidence type="ECO:0000256" key="8">
    <source>
        <dbReference type="ARBA" id="ARBA00023242"/>
    </source>
</evidence>
<evidence type="ECO:0000256" key="11">
    <source>
        <dbReference type="SAM" id="MobiDB-lite"/>
    </source>
</evidence>
<dbReference type="FunCoup" id="A0A067RBB5">
    <property type="interactions" value="1085"/>
</dbReference>
<keyword evidence="13" id="KW-1185">Reference proteome</keyword>
<dbReference type="OrthoDB" id="60092at2759"/>
<reference evidence="12 13" key="1">
    <citation type="journal article" date="2014" name="Nat. Commun.">
        <title>Molecular traces of alternative social organization in a termite genome.</title>
        <authorList>
            <person name="Terrapon N."/>
            <person name="Li C."/>
            <person name="Robertson H.M."/>
            <person name="Ji L."/>
            <person name="Meng X."/>
            <person name="Booth W."/>
            <person name="Chen Z."/>
            <person name="Childers C.P."/>
            <person name="Glastad K.M."/>
            <person name="Gokhale K."/>
            <person name="Gowin J."/>
            <person name="Gronenberg W."/>
            <person name="Hermansen R.A."/>
            <person name="Hu H."/>
            <person name="Hunt B.G."/>
            <person name="Huylmans A.K."/>
            <person name="Khalil S.M."/>
            <person name="Mitchell R.D."/>
            <person name="Munoz-Torres M.C."/>
            <person name="Mustard J.A."/>
            <person name="Pan H."/>
            <person name="Reese J.T."/>
            <person name="Scharf M.E."/>
            <person name="Sun F."/>
            <person name="Vogel H."/>
            <person name="Xiao J."/>
            <person name="Yang W."/>
            <person name="Yang Z."/>
            <person name="Yang Z."/>
            <person name="Zhou J."/>
            <person name="Zhu J."/>
            <person name="Brent C.S."/>
            <person name="Elsik C.G."/>
            <person name="Goodisman M.A."/>
            <person name="Liberles D.A."/>
            <person name="Roe R.M."/>
            <person name="Vargo E.L."/>
            <person name="Vilcinskas A."/>
            <person name="Wang J."/>
            <person name="Bornberg-Bauer E."/>
            <person name="Korb J."/>
            <person name="Zhang G."/>
            <person name="Liebig J."/>
        </authorList>
    </citation>
    <scope>NUCLEOTIDE SEQUENCE [LARGE SCALE GENOMIC DNA]</scope>
    <source>
        <tissue evidence="12">Whole organism</tissue>
    </source>
</reference>
<keyword evidence="6" id="KW-0378">Hydrolase</keyword>
<keyword evidence="3" id="KW-0597">Phosphoprotein</keyword>